<protein>
    <submittedName>
        <fullName evidence="2">Uncharacterized protein</fullName>
    </submittedName>
</protein>
<evidence type="ECO:0000256" key="1">
    <source>
        <dbReference type="SAM" id="MobiDB-lite"/>
    </source>
</evidence>
<dbReference type="AlphaFoldDB" id="A0A0A9T8W5"/>
<reference evidence="2" key="1">
    <citation type="submission" date="2014-09" db="EMBL/GenBank/DDBJ databases">
        <authorList>
            <person name="Magalhaes I.L.F."/>
            <person name="Oliveira U."/>
            <person name="Santos F.R."/>
            <person name="Vidigal T.H.D.A."/>
            <person name="Brescovit A.D."/>
            <person name="Santos A.J."/>
        </authorList>
    </citation>
    <scope>NUCLEOTIDE SEQUENCE</scope>
    <source>
        <tissue evidence="2">Shoot tissue taken approximately 20 cm above the soil surface</tissue>
    </source>
</reference>
<reference evidence="2" key="2">
    <citation type="journal article" date="2015" name="Data Brief">
        <title>Shoot transcriptome of the giant reed, Arundo donax.</title>
        <authorList>
            <person name="Barrero R.A."/>
            <person name="Guerrero F.D."/>
            <person name="Moolhuijzen P."/>
            <person name="Goolsby J.A."/>
            <person name="Tidwell J."/>
            <person name="Bellgard S.E."/>
            <person name="Bellgard M.I."/>
        </authorList>
    </citation>
    <scope>NUCLEOTIDE SEQUENCE</scope>
    <source>
        <tissue evidence="2">Shoot tissue taken approximately 20 cm above the soil surface</tissue>
    </source>
</reference>
<organism evidence="2">
    <name type="scientific">Arundo donax</name>
    <name type="common">Giant reed</name>
    <name type="synonym">Donax arundinaceus</name>
    <dbReference type="NCBI Taxonomy" id="35708"/>
    <lineage>
        <taxon>Eukaryota</taxon>
        <taxon>Viridiplantae</taxon>
        <taxon>Streptophyta</taxon>
        <taxon>Embryophyta</taxon>
        <taxon>Tracheophyta</taxon>
        <taxon>Spermatophyta</taxon>
        <taxon>Magnoliopsida</taxon>
        <taxon>Liliopsida</taxon>
        <taxon>Poales</taxon>
        <taxon>Poaceae</taxon>
        <taxon>PACMAD clade</taxon>
        <taxon>Arundinoideae</taxon>
        <taxon>Arundineae</taxon>
        <taxon>Arundo</taxon>
    </lineage>
</organism>
<evidence type="ECO:0000313" key="2">
    <source>
        <dbReference type="EMBL" id="JAD26804.1"/>
    </source>
</evidence>
<name>A0A0A9T8W5_ARUDO</name>
<sequence length="58" mass="6278">MPSSRAPSQIWCLIAATNTTKPEIAALLLPVTNVEVVHPNPLTDREDSDEHDQGNVGQ</sequence>
<dbReference type="EMBL" id="GBRH01271091">
    <property type="protein sequence ID" value="JAD26804.1"/>
    <property type="molecule type" value="Transcribed_RNA"/>
</dbReference>
<proteinExistence type="predicted"/>
<accession>A0A0A9T8W5</accession>
<feature type="region of interest" description="Disordered" evidence="1">
    <location>
        <begin position="38"/>
        <end position="58"/>
    </location>
</feature>